<evidence type="ECO:0000313" key="2">
    <source>
        <dbReference type="Proteomes" id="UP000038045"/>
    </source>
</evidence>
<dbReference type="SUPFAM" id="SSF48652">
    <property type="entry name" value="Tetraspanin"/>
    <property type="match status" value="1"/>
</dbReference>
<keyword evidence="1" id="KW-0812">Transmembrane</keyword>
<dbReference type="GO" id="GO:0016020">
    <property type="term" value="C:membrane"/>
    <property type="evidence" value="ECO:0007669"/>
    <property type="project" value="InterPro"/>
</dbReference>
<dbReference type="WBParaSite" id="PTRK_0000391750.1">
    <property type="protein sequence ID" value="PTRK_0000391750.1"/>
    <property type="gene ID" value="PTRK_0000391750"/>
</dbReference>
<dbReference type="Proteomes" id="UP000038045">
    <property type="component" value="Unplaced"/>
</dbReference>
<evidence type="ECO:0000313" key="3">
    <source>
        <dbReference type="WBParaSite" id="PTRK_0000391750.1"/>
    </source>
</evidence>
<feature type="transmembrane region" description="Helical" evidence="1">
    <location>
        <begin position="183"/>
        <end position="203"/>
    </location>
</feature>
<keyword evidence="2" id="KW-1185">Reference proteome</keyword>
<organism evidence="2 3">
    <name type="scientific">Parastrongyloides trichosuri</name>
    <name type="common">Possum-specific nematode worm</name>
    <dbReference type="NCBI Taxonomy" id="131310"/>
    <lineage>
        <taxon>Eukaryota</taxon>
        <taxon>Metazoa</taxon>
        <taxon>Ecdysozoa</taxon>
        <taxon>Nematoda</taxon>
        <taxon>Chromadorea</taxon>
        <taxon>Rhabditida</taxon>
        <taxon>Tylenchina</taxon>
        <taxon>Panagrolaimomorpha</taxon>
        <taxon>Strongyloidoidea</taxon>
        <taxon>Strongyloididae</taxon>
        <taxon>Parastrongyloides</taxon>
    </lineage>
</organism>
<accession>A0A0N4Z9C7</accession>
<dbReference type="AlphaFoldDB" id="A0A0N4Z9C7"/>
<dbReference type="STRING" id="131310.A0A0N4Z9C7"/>
<name>A0A0N4Z9C7_PARTI</name>
<keyword evidence="1" id="KW-1133">Transmembrane helix</keyword>
<proteinExistence type="predicted"/>
<protein>
    <submittedName>
        <fullName evidence="3">NPC1_N domain-containing protein</fullName>
    </submittedName>
</protein>
<evidence type="ECO:0000256" key="1">
    <source>
        <dbReference type="SAM" id="Phobius"/>
    </source>
</evidence>
<reference evidence="3" key="1">
    <citation type="submission" date="2017-02" db="UniProtKB">
        <authorList>
            <consortium name="WormBaseParasite"/>
        </authorList>
    </citation>
    <scope>IDENTIFICATION</scope>
</reference>
<dbReference type="InterPro" id="IPR008952">
    <property type="entry name" value="Tetraspanin_EC2_sf"/>
</dbReference>
<dbReference type="Gene3D" id="1.10.1450.10">
    <property type="entry name" value="Tetraspanin"/>
    <property type="match status" value="1"/>
</dbReference>
<sequence>MSLISGCLCIYCHFTDNKLSEVNINEKLNKTLNYYYGESDYITEAWNLYQVKNLCCGIYSEKDYVKTKWFRNQISHPKKRKPLSCCKTCEQLFSSHCLPNPNLQISKLPKQSAFIDGSQLDTNNCFVVLQICSFNSKYPFSPDMCFGNMPIPFGIPIDFLLNIDGCSKKIYEKDKIVIEKFKIVSYSFLLINGINAIFIIFVYRIIFVKHIYSTIVFDTRKTWDCICNILKN</sequence>
<keyword evidence="1" id="KW-0472">Membrane</keyword>